<name>B4W4G6_9CYAN</name>
<organism evidence="1 2">
    <name type="scientific">Coleofasciculus chthonoplastes PCC 7420</name>
    <dbReference type="NCBI Taxonomy" id="118168"/>
    <lineage>
        <taxon>Bacteria</taxon>
        <taxon>Bacillati</taxon>
        <taxon>Cyanobacteriota</taxon>
        <taxon>Cyanophyceae</taxon>
        <taxon>Coleofasciculales</taxon>
        <taxon>Coleofasciculaceae</taxon>
        <taxon>Coleofasciculus</taxon>
    </lineage>
</organism>
<proteinExistence type="predicted"/>
<dbReference type="HOGENOM" id="CLU_3307911_0_0_3"/>
<dbReference type="AlphaFoldDB" id="B4W4G6"/>
<dbReference type="Proteomes" id="UP000003835">
    <property type="component" value="Unassembled WGS sequence"/>
</dbReference>
<dbReference type="EMBL" id="DS989878">
    <property type="protein sequence ID" value="EDX70927.1"/>
    <property type="molecule type" value="Genomic_DNA"/>
</dbReference>
<protein>
    <submittedName>
        <fullName evidence="1">Uncharacterized protein</fullName>
    </submittedName>
</protein>
<gene>
    <name evidence="1" type="ORF">MC7420_8178</name>
</gene>
<accession>B4W4G6</accession>
<keyword evidence="2" id="KW-1185">Reference proteome</keyword>
<evidence type="ECO:0000313" key="1">
    <source>
        <dbReference type="EMBL" id="EDX70927.1"/>
    </source>
</evidence>
<sequence>MLTSGHLIKIDRLISLTRFGGFAQELGKLAAILTKKARA</sequence>
<evidence type="ECO:0000313" key="2">
    <source>
        <dbReference type="Proteomes" id="UP000003835"/>
    </source>
</evidence>
<reference evidence="1 2" key="1">
    <citation type="submission" date="2008-07" db="EMBL/GenBank/DDBJ databases">
        <authorList>
            <person name="Tandeau de Marsac N."/>
            <person name="Ferriera S."/>
            <person name="Johnson J."/>
            <person name="Kravitz S."/>
            <person name="Beeson K."/>
            <person name="Sutton G."/>
            <person name="Rogers Y.-H."/>
            <person name="Friedman R."/>
            <person name="Frazier M."/>
            <person name="Venter J.C."/>
        </authorList>
    </citation>
    <scope>NUCLEOTIDE SEQUENCE [LARGE SCALE GENOMIC DNA]</scope>
    <source>
        <strain evidence="1 2">PCC 7420</strain>
    </source>
</reference>